<dbReference type="Proteomes" id="UP000297459">
    <property type="component" value="Unassembled WGS sequence"/>
</dbReference>
<keyword evidence="3" id="KW-1185">Reference proteome</keyword>
<accession>A0A4Z1BTN9</accession>
<dbReference type="EMBL" id="SRPJ01000001">
    <property type="protein sequence ID" value="TGN28249.1"/>
    <property type="molecule type" value="Genomic_DNA"/>
</dbReference>
<dbReference type="PROSITE" id="PS51257">
    <property type="entry name" value="PROKAR_LIPOPROTEIN"/>
    <property type="match status" value="1"/>
</dbReference>
<evidence type="ECO:0000256" key="1">
    <source>
        <dbReference type="SAM" id="SignalP"/>
    </source>
</evidence>
<feature type="signal peptide" evidence="1">
    <location>
        <begin position="1"/>
        <end position="24"/>
    </location>
</feature>
<proteinExistence type="predicted"/>
<gene>
    <name evidence="2" type="ORF">E2558_01075</name>
</gene>
<feature type="chain" id="PRO_5039225672" description="Lipoprotein" evidence="1">
    <location>
        <begin position="25"/>
        <end position="170"/>
    </location>
</feature>
<evidence type="ECO:0008006" key="4">
    <source>
        <dbReference type="Google" id="ProtNLM"/>
    </source>
</evidence>
<comment type="caution">
    <text evidence="2">The sequence shown here is derived from an EMBL/GenBank/DDBJ whole genome shotgun (WGS) entry which is preliminary data.</text>
</comment>
<keyword evidence="1" id="KW-0732">Signal</keyword>
<evidence type="ECO:0000313" key="3">
    <source>
        <dbReference type="Proteomes" id="UP000297459"/>
    </source>
</evidence>
<reference evidence="2 3" key="1">
    <citation type="submission" date="2019-04" db="EMBL/GenBank/DDBJ databases">
        <title>Genomic characterization of Staphylococcus petrasii strains.</title>
        <authorList>
            <person name="Vrbovska V."/>
            <person name="Kovarovic V."/>
            <person name="Maslanova I."/>
            <person name="Indrakova A."/>
            <person name="Petras P."/>
            <person name="Sedo O."/>
            <person name="Svec P."/>
            <person name="Fisarova L."/>
            <person name="Sedlacek I."/>
            <person name="Doskar J."/>
            <person name="Pantucek R."/>
        </authorList>
    </citation>
    <scope>NUCLEOTIDE SEQUENCE [LARGE SCALE GENOMIC DNA]</scope>
    <source>
        <strain evidence="2 3">CCM 8529</strain>
    </source>
</reference>
<dbReference type="AlphaFoldDB" id="A0A4Z1BTN9"/>
<protein>
    <recommendedName>
        <fullName evidence="4">Lipoprotein</fullName>
    </recommendedName>
</protein>
<organism evidence="2 3">
    <name type="scientific">Staphylococcus pragensis</name>
    <dbReference type="NCBI Taxonomy" id="1611836"/>
    <lineage>
        <taxon>Bacteria</taxon>
        <taxon>Bacillati</taxon>
        <taxon>Bacillota</taxon>
        <taxon>Bacilli</taxon>
        <taxon>Bacillales</taxon>
        <taxon>Staphylococcaceae</taxon>
        <taxon>Staphylococcus</taxon>
    </lineage>
</organism>
<sequence>MKILKHRKTLMLLSCLILIIFVTACGKEDKASNELVGNTYKAIQDGKVEANFTFEKDGTLKMVLAQGQVNAGKEARAEYKVLKEDKKLYLITHQLPKHFFNKKGGFYSTAFERNEDTYFVHLIKFENDKIILQQLSSKEDNLHKIESEEEIKNLKEDNNINYELEKISDN</sequence>
<evidence type="ECO:0000313" key="2">
    <source>
        <dbReference type="EMBL" id="TGN28249.1"/>
    </source>
</evidence>
<name>A0A4Z1BTN9_9STAP</name>
<dbReference type="RefSeq" id="WP_126565150.1">
    <property type="nucleotide sequence ID" value="NZ_BMCY01000001.1"/>
</dbReference>